<dbReference type="RefSeq" id="WP_378613916.1">
    <property type="nucleotide sequence ID" value="NZ_JBHSAX010000016.1"/>
</dbReference>
<evidence type="ECO:0000256" key="1">
    <source>
        <dbReference type="SAM" id="Phobius"/>
    </source>
</evidence>
<protein>
    <submittedName>
        <fullName evidence="2">DUF3592 domain-containing protein</fullName>
    </submittedName>
</protein>
<name>A0ABV8DVH2_9NOCA</name>
<evidence type="ECO:0000313" key="2">
    <source>
        <dbReference type="EMBL" id="MFC3964140.1"/>
    </source>
</evidence>
<proteinExistence type="predicted"/>
<dbReference type="EMBL" id="JBHSAX010000016">
    <property type="protein sequence ID" value="MFC3964140.1"/>
    <property type="molecule type" value="Genomic_DNA"/>
</dbReference>
<sequence length="111" mass="12227">MQGNWEPVGAALVFGLGGLLILGGFYNVWVTVERIMLLTLGFWARGVIVSVRDSKDSDDKPEYYPTVEFVTRTGEPRRAEVVDAIDTDGPGHRIVVLYRPGNNDHVAALDP</sequence>
<comment type="caution">
    <text evidence="2">The sequence shown here is derived from an EMBL/GenBank/DDBJ whole genome shotgun (WGS) entry which is preliminary data.</text>
</comment>
<feature type="transmembrane region" description="Helical" evidence="1">
    <location>
        <begin position="7"/>
        <end position="29"/>
    </location>
</feature>
<keyword evidence="1" id="KW-1133">Transmembrane helix</keyword>
<keyword evidence="3" id="KW-1185">Reference proteome</keyword>
<evidence type="ECO:0000313" key="3">
    <source>
        <dbReference type="Proteomes" id="UP001595696"/>
    </source>
</evidence>
<gene>
    <name evidence="2" type="ORF">ACFO0B_19315</name>
</gene>
<dbReference type="Proteomes" id="UP001595696">
    <property type="component" value="Unassembled WGS sequence"/>
</dbReference>
<accession>A0ABV8DVH2</accession>
<keyword evidence="1" id="KW-0812">Transmembrane</keyword>
<reference evidence="3" key="1">
    <citation type="journal article" date="2019" name="Int. J. Syst. Evol. Microbiol.">
        <title>The Global Catalogue of Microorganisms (GCM) 10K type strain sequencing project: providing services to taxonomists for standard genome sequencing and annotation.</title>
        <authorList>
            <consortium name="The Broad Institute Genomics Platform"/>
            <consortium name="The Broad Institute Genome Sequencing Center for Infectious Disease"/>
            <person name="Wu L."/>
            <person name="Ma J."/>
        </authorList>
    </citation>
    <scope>NUCLEOTIDE SEQUENCE [LARGE SCALE GENOMIC DNA]</scope>
    <source>
        <strain evidence="3">CGMCC 4.7330</strain>
    </source>
</reference>
<organism evidence="2 3">
    <name type="scientific">Nocardia jiangsuensis</name>
    <dbReference type="NCBI Taxonomy" id="1691563"/>
    <lineage>
        <taxon>Bacteria</taxon>
        <taxon>Bacillati</taxon>
        <taxon>Actinomycetota</taxon>
        <taxon>Actinomycetes</taxon>
        <taxon>Mycobacteriales</taxon>
        <taxon>Nocardiaceae</taxon>
        <taxon>Nocardia</taxon>
    </lineage>
</organism>
<keyword evidence="1" id="KW-0472">Membrane</keyword>